<proteinExistence type="predicted"/>
<sequence length="98" mass="10825">SHRGDIALLGNADFHDRASPWTLERLWTGHHKGVVRSALLDERANILLTGGEDGNLLAWTCATLTREEDDMTVDYDSSSSILAKRDHEGDVEISHGDI</sequence>
<dbReference type="EMBL" id="JAGFNK010000006">
    <property type="protein sequence ID" value="KAI9512722.1"/>
    <property type="molecule type" value="Genomic_DNA"/>
</dbReference>
<feature type="non-terminal residue" evidence="1">
    <location>
        <position position="1"/>
    </location>
</feature>
<keyword evidence="2" id="KW-1185">Reference proteome</keyword>
<reference evidence="1" key="1">
    <citation type="submission" date="2021-03" db="EMBL/GenBank/DDBJ databases">
        <title>Evolutionary priming and transition to the ectomycorrhizal habit in an iconic lineage of mushroom-forming fungi: is preadaptation a requirement?</title>
        <authorList>
            <consortium name="DOE Joint Genome Institute"/>
            <person name="Looney B.P."/>
            <person name="Miyauchi S."/>
            <person name="Morin E."/>
            <person name="Drula E."/>
            <person name="Courty P.E."/>
            <person name="Chicoki N."/>
            <person name="Fauchery L."/>
            <person name="Kohler A."/>
            <person name="Kuo A."/>
            <person name="LaButti K."/>
            <person name="Pangilinan J."/>
            <person name="Lipzen A."/>
            <person name="Riley R."/>
            <person name="Andreopoulos W."/>
            <person name="He G."/>
            <person name="Johnson J."/>
            <person name="Barry K.W."/>
            <person name="Grigoriev I.V."/>
            <person name="Nagy L."/>
            <person name="Hibbett D."/>
            <person name="Henrissat B."/>
            <person name="Matheny P.B."/>
            <person name="Labbe J."/>
            <person name="Martin A.F."/>
        </authorList>
    </citation>
    <scope>NUCLEOTIDE SEQUENCE</scope>
    <source>
        <strain evidence="1">BPL698</strain>
    </source>
</reference>
<feature type="non-terminal residue" evidence="1">
    <location>
        <position position="98"/>
    </location>
</feature>
<organism evidence="1 2">
    <name type="scientific">Russula earlei</name>
    <dbReference type="NCBI Taxonomy" id="71964"/>
    <lineage>
        <taxon>Eukaryota</taxon>
        <taxon>Fungi</taxon>
        <taxon>Dikarya</taxon>
        <taxon>Basidiomycota</taxon>
        <taxon>Agaricomycotina</taxon>
        <taxon>Agaricomycetes</taxon>
        <taxon>Russulales</taxon>
        <taxon>Russulaceae</taxon>
        <taxon>Russula</taxon>
    </lineage>
</organism>
<accession>A0ACC0UMI6</accession>
<comment type="caution">
    <text evidence="1">The sequence shown here is derived from an EMBL/GenBank/DDBJ whole genome shotgun (WGS) entry which is preliminary data.</text>
</comment>
<name>A0ACC0UMI6_9AGAM</name>
<gene>
    <name evidence="1" type="ORF">F5148DRAFT_951218</name>
</gene>
<evidence type="ECO:0000313" key="2">
    <source>
        <dbReference type="Proteomes" id="UP001207468"/>
    </source>
</evidence>
<protein>
    <submittedName>
        <fullName evidence="1">Uncharacterized protein</fullName>
    </submittedName>
</protein>
<evidence type="ECO:0000313" key="1">
    <source>
        <dbReference type="EMBL" id="KAI9512722.1"/>
    </source>
</evidence>
<dbReference type="Proteomes" id="UP001207468">
    <property type="component" value="Unassembled WGS sequence"/>
</dbReference>